<organism evidence="1 2">
    <name type="scientific">Acidaminococcus fermentans</name>
    <dbReference type="NCBI Taxonomy" id="905"/>
    <lineage>
        <taxon>Bacteria</taxon>
        <taxon>Bacillati</taxon>
        <taxon>Bacillota</taxon>
        <taxon>Negativicutes</taxon>
        <taxon>Acidaminococcales</taxon>
        <taxon>Acidaminococcaceae</taxon>
        <taxon>Acidaminococcus</taxon>
    </lineage>
</organism>
<gene>
    <name evidence="1" type="ORF">SAMN05216495_10480</name>
</gene>
<sequence>MDILKRSRSQAVTTRWSGGTTTEFYIDPPGSAYARRDFLIRISSATVDLEASDFTLLPDYNRIILPLRGGFTLTFPEDGNRQVTLGPLEQASFDGAWHTHSVGKAVDFNVMVRKGHTGTCEKVTGSRLLQPASRRFVYVPFLTDAQLKGAVLDGKPLEQDTLYVLPPEGSCGLTLPEGTPVLYIVVE</sequence>
<dbReference type="SUPFAM" id="SSF51182">
    <property type="entry name" value="RmlC-like cupins"/>
    <property type="match status" value="1"/>
</dbReference>
<dbReference type="Gene3D" id="2.60.120.10">
    <property type="entry name" value="Jelly Rolls"/>
    <property type="match status" value="1"/>
</dbReference>
<protein>
    <submittedName>
        <fullName evidence="1">Various environmental stresses-induced protein Ves</fullName>
    </submittedName>
</protein>
<dbReference type="InterPro" id="IPR011051">
    <property type="entry name" value="RmlC_Cupin_sf"/>
</dbReference>
<evidence type="ECO:0000313" key="2">
    <source>
        <dbReference type="Proteomes" id="UP000182379"/>
    </source>
</evidence>
<dbReference type="GeneID" id="78335786"/>
<proteinExistence type="predicted"/>
<name>A0A1H2VKP8_ACIFE</name>
<dbReference type="Proteomes" id="UP000182379">
    <property type="component" value="Unassembled WGS sequence"/>
</dbReference>
<dbReference type="RefSeq" id="WP_012937632.1">
    <property type="nucleotide sequence ID" value="NZ_CALAKB010000005.1"/>
</dbReference>
<reference evidence="1 2" key="1">
    <citation type="submission" date="2016-10" db="EMBL/GenBank/DDBJ databases">
        <authorList>
            <person name="Varghese N."/>
            <person name="Submissions S."/>
        </authorList>
    </citation>
    <scope>NUCLEOTIDE SEQUENCE [LARGE SCALE GENOMIC DNA]</scope>
    <source>
        <strain evidence="1 2">WCC6</strain>
    </source>
</reference>
<accession>A0A1H2VKP8</accession>
<dbReference type="Pfam" id="PF05962">
    <property type="entry name" value="HutD"/>
    <property type="match status" value="1"/>
</dbReference>
<dbReference type="AlphaFoldDB" id="A0A1H2VKP8"/>
<dbReference type="OMA" id="AYHTHSI"/>
<evidence type="ECO:0000313" key="1">
    <source>
        <dbReference type="EMBL" id="SDW68931.1"/>
    </source>
</evidence>
<dbReference type="PANTHER" id="PTHR37943">
    <property type="entry name" value="PROTEIN VES"/>
    <property type="match status" value="1"/>
</dbReference>
<dbReference type="InterPro" id="IPR010282">
    <property type="entry name" value="Uncharacterised_HutD/Ves"/>
</dbReference>
<comment type="caution">
    <text evidence="1">The sequence shown here is derived from an EMBL/GenBank/DDBJ whole genome shotgun (WGS) entry which is preliminary data.</text>
</comment>
<dbReference type="EMBL" id="FNOP01000004">
    <property type="protein sequence ID" value="SDW68931.1"/>
    <property type="molecule type" value="Genomic_DNA"/>
</dbReference>
<dbReference type="InterPro" id="IPR014710">
    <property type="entry name" value="RmlC-like_jellyroll"/>
</dbReference>
<dbReference type="PANTHER" id="PTHR37943:SF1">
    <property type="entry name" value="PROTEIN VES"/>
    <property type="match status" value="1"/>
</dbReference>